<dbReference type="SUPFAM" id="SSF55347">
    <property type="entry name" value="Glyceraldehyde-3-phosphate dehydrogenase-like, C-terminal domain"/>
    <property type="match status" value="1"/>
</dbReference>
<dbReference type="GO" id="GO:0047837">
    <property type="term" value="F:D-xylose 1-dehydrogenase (NADP+) activity"/>
    <property type="evidence" value="ECO:0007669"/>
    <property type="project" value="UniProtKB-EC"/>
</dbReference>
<evidence type="ECO:0000259" key="7">
    <source>
        <dbReference type="Pfam" id="PF22725"/>
    </source>
</evidence>
<organism evidence="9 10">
    <name type="scientific">Aphanomyces stellatus</name>
    <dbReference type="NCBI Taxonomy" id="120398"/>
    <lineage>
        <taxon>Eukaryota</taxon>
        <taxon>Sar</taxon>
        <taxon>Stramenopiles</taxon>
        <taxon>Oomycota</taxon>
        <taxon>Saprolegniomycetes</taxon>
        <taxon>Saprolegniales</taxon>
        <taxon>Verrucalvaceae</taxon>
        <taxon>Aphanomyces</taxon>
    </lineage>
</organism>
<keyword evidence="10" id="KW-1185">Reference proteome</keyword>
<evidence type="ECO:0000256" key="4">
    <source>
        <dbReference type="ARBA" id="ARBA00042988"/>
    </source>
</evidence>
<feature type="domain" description="Gfo/Idh/MocA-like oxidoreductase N-terminal" evidence="6">
    <location>
        <begin position="12"/>
        <end position="128"/>
    </location>
</feature>
<dbReference type="Gene3D" id="3.30.360.10">
    <property type="entry name" value="Dihydrodipicolinate Reductase, domain 2"/>
    <property type="match status" value="1"/>
</dbReference>
<dbReference type="GO" id="GO:0000166">
    <property type="term" value="F:nucleotide binding"/>
    <property type="evidence" value="ECO:0007669"/>
    <property type="project" value="InterPro"/>
</dbReference>
<sequence length="359" mass="38899">MPSATSTTTTSLRWGILGCGKICNDFVMGLQLVDGAEIVACASRSLDTARAFGELHGIPACYDSYDALCADPSIDVVYVGTVHTYHFPHTMLALSRGKHVLVEKPMAMNHRDAAEMVALAQSKNLFLMEAMWTRFFPAVRHARDLLAAGTIGDVHGVHADMGFAFPKDAERIWKRELGGGGLLDIGIYPLAFVSMAFPGQVPHRVHTVGATSDQGVDLYAVVTLQYDGDRYGTIQYSCLADLREEVTILGTKGSLRITSPAHAPTSISLRQTGHATDEVVDFPLPKLPPLTTRRAFNFGNSIGLSYEAAAVQAAITRGDRESAEYPLTESLFLAKLMDTIRHDLGVVYDADDAPRPSCL</sequence>
<dbReference type="InterPro" id="IPR055170">
    <property type="entry name" value="GFO_IDH_MocA-like_dom"/>
</dbReference>
<name>A0A485LD73_9STRA</name>
<dbReference type="PANTHER" id="PTHR22604">
    <property type="entry name" value="OXIDOREDUCTASES"/>
    <property type="match status" value="1"/>
</dbReference>
<evidence type="ECO:0000256" key="3">
    <source>
        <dbReference type="ARBA" id="ARBA00038984"/>
    </source>
</evidence>
<protein>
    <recommendedName>
        <fullName evidence="3">D-xylose 1-dehydrogenase (NADP(+), D-xylono-1,5-lactone-forming)</fullName>
        <ecNumber evidence="3">1.1.1.179</ecNumber>
    </recommendedName>
    <alternativeName>
        <fullName evidence="4">D-xylose-NADP dehydrogenase</fullName>
    </alternativeName>
</protein>
<reference evidence="8" key="2">
    <citation type="submission" date="2019-06" db="EMBL/GenBank/DDBJ databases">
        <title>Genomics analysis of Aphanomyces spp. identifies a new class of oomycete effector associated with host adaptation.</title>
        <authorList>
            <person name="Gaulin E."/>
        </authorList>
    </citation>
    <scope>NUCLEOTIDE SEQUENCE</scope>
    <source>
        <strain evidence="8">CBS 578.67</strain>
    </source>
</reference>
<feature type="domain" description="GFO/IDH/MocA-like oxidoreductase" evidence="7">
    <location>
        <begin position="139"/>
        <end position="256"/>
    </location>
</feature>
<evidence type="ECO:0000256" key="5">
    <source>
        <dbReference type="ARBA" id="ARBA00049233"/>
    </source>
</evidence>
<evidence type="ECO:0000313" key="9">
    <source>
        <dbReference type="EMBL" id="VFT95811.1"/>
    </source>
</evidence>
<evidence type="ECO:0000259" key="6">
    <source>
        <dbReference type="Pfam" id="PF01408"/>
    </source>
</evidence>
<dbReference type="InterPro" id="IPR050984">
    <property type="entry name" value="Gfo/Idh/MocA_domain"/>
</dbReference>
<keyword evidence="2" id="KW-0560">Oxidoreductase</keyword>
<dbReference type="PANTHER" id="PTHR22604:SF105">
    <property type="entry name" value="TRANS-1,2-DIHYDROBENZENE-1,2-DIOL DEHYDROGENASE"/>
    <property type="match status" value="1"/>
</dbReference>
<dbReference type="EMBL" id="VJMH01006443">
    <property type="protein sequence ID" value="KAF0689479.1"/>
    <property type="molecule type" value="Genomic_DNA"/>
</dbReference>
<dbReference type="Gene3D" id="3.40.50.720">
    <property type="entry name" value="NAD(P)-binding Rossmann-like Domain"/>
    <property type="match status" value="1"/>
</dbReference>
<comment type="catalytic activity">
    <reaction evidence="5">
        <text>D-xylose + NADP(+) = D-xylono-1,5-lactone + NADPH + H(+)</text>
        <dbReference type="Rhea" id="RHEA:22000"/>
        <dbReference type="ChEBI" id="CHEBI:15378"/>
        <dbReference type="ChEBI" id="CHEBI:15867"/>
        <dbReference type="ChEBI" id="CHEBI:53455"/>
        <dbReference type="ChEBI" id="CHEBI:57783"/>
        <dbReference type="ChEBI" id="CHEBI:58349"/>
        <dbReference type="EC" id="1.1.1.179"/>
    </reaction>
</comment>
<dbReference type="OrthoDB" id="2129491at2759"/>
<dbReference type="InterPro" id="IPR000683">
    <property type="entry name" value="Gfo/Idh/MocA-like_OxRdtase_N"/>
</dbReference>
<dbReference type="Pfam" id="PF01408">
    <property type="entry name" value="GFO_IDH_MocA"/>
    <property type="match status" value="1"/>
</dbReference>
<evidence type="ECO:0000256" key="2">
    <source>
        <dbReference type="ARBA" id="ARBA00023002"/>
    </source>
</evidence>
<proteinExistence type="inferred from homology"/>
<accession>A0A485LD73</accession>
<dbReference type="EMBL" id="CAADRA010006464">
    <property type="protein sequence ID" value="VFT95811.1"/>
    <property type="molecule type" value="Genomic_DNA"/>
</dbReference>
<evidence type="ECO:0000313" key="8">
    <source>
        <dbReference type="EMBL" id="KAF0689479.1"/>
    </source>
</evidence>
<reference evidence="9 10" key="1">
    <citation type="submission" date="2019-03" db="EMBL/GenBank/DDBJ databases">
        <authorList>
            <person name="Gaulin E."/>
            <person name="Dumas B."/>
        </authorList>
    </citation>
    <scope>NUCLEOTIDE SEQUENCE [LARGE SCALE GENOMIC DNA]</scope>
    <source>
        <strain evidence="9">CBS 568.67</strain>
    </source>
</reference>
<dbReference type="SUPFAM" id="SSF51735">
    <property type="entry name" value="NAD(P)-binding Rossmann-fold domains"/>
    <property type="match status" value="1"/>
</dbReference>
<dbReference type="Proteomes" id="UP000332933">
    <property type="component" value="Unassembled WGS sequence"/>
</dbReference>
<dbReference type="InterPro" id="IPR036291">
    <property type="entry name" value="NAD(P)-bd_dom_sf"/>
</dbReference>
<dbReference type="Pfam" id="PF22725">
    <property type="entry name" value="GFO_IDH_MocA_C3"/>
    <property type="match status" value="1"/>
</dbReference>
<dbReference type="EC" id="1.1.1.179" evidence="3"/>
<dbReference type="AlphaFoldDB" id="A0A485LD73"/>
<comment type="similarity">
    <text evidence="1">Belongs to the Gfo/Idh/MocA family.</text>
</comment>
<evidence type="ECO:0000313" key="10">
    <source>
        <dbReference type="Proteomes" id="UP000332933"/>
    </source>
</evidence>
<evidence type="ECO:0000256" key="1">
    <source>
        <dbReference type="ARBA" id="ARBA00010928"/>
    </source>
</evidence>
<gene>
    <name evidence="9" type="primary">Aste57867_19086</name>
    <name evidence="8" type="ORF">As57867_019022</name>
    <name evidence="9" type="ORF">ASTE57867_19086</name>
</gene>